<dbReference type="SUPFAM" id="SSF52540">
    <property type="entry name" value="P-loop containing nucleoside triphosphate hydrolases"/>
    <property type="match status" value="1"/>
</dbReference>
<dbReference type="PIRSF" id="PIRSF034888">
    <property type="entry name" value="P-loop_UCP034888"/>
    <property type="match status" value="1"/>
</dbReference>
<dbReference type="Proteomes" id="UP000683511">
    <property type="component" value="Chromosome"/>
</dbReference>
<name>A0A975Y5B5_9NOST</name>
<dbReference type="AlphaFoldDB" id="A0A975Y5B5"/>
<accession>A0A975Y5B5</accession>
<dbReference type="KEGG" id="rsin:B6N60_02746"/>
<gene>
    <name evidence="3" type="ORF">B6N60_02746</name>
</gene>
<dbReference type="InterPro" id="IPR022532">
    <property type="entry name" value="DUF3696"/>
</dbReference>
<dbReference type="PANTHER" id="PTHR43581:SF2">
    <property type="entry name" value="EXCINUCLEASE ATPASE SUBUNIT"/>
    <property type="match status" value="1"/>
</dbReference>
<proteinExistence type="predicted"/>
<feature type="domain" description="Endonuclease GajA/Old nuclease/RecF-like AAA" evidence="2">
    <location>
        <begin position="1"/>
        <end position="171"/>
    </location>
</feature>
<evidence type="ECO:0000259" key="1">
    <source>
        <dbReference type="Pfam" id="PF12476"/>
    </source>
</evidence>
<dbReference type="Gene3D" id="3.40.50.300">
    <property type="entry name" value="P-loop containing nucleotide triphosphate hydrolases"/>
    <property type="match status" value="2"/>
</dbReference>
<dbReference type="InterPro" id="IPR027417">
    <property type="entry name" value="P-loop_NTPase"/>
</dbReference>
<dbReference type="InterPro" id="IPR051396">
    <property type="entry name" value="Bact_Antivir_Def_Nuclease"/>
</dbReference>
<keyword evidence="4" id="KW-1185">Reference proteome</keyword>
<dbReference type="Pfam" id="PF13175">
    <property type="entry name" value="AAA_15"/>
    <property type="match status" value="2"/>
</dbReference>
<protein>
    <recommendedName>
        <fullName evidence="5">DUF3696 domain-containing protein</fullName>
    </recommendedName>
</protein>
<dbReference type="PANTHER" id="PTHR43581">
    <property type="entry name" value="ATP/GTP PHOSPHATASE"/>
    <property type="match status" value="1"/>
</dbReference>
<sequence>MLKQLTIHNFKSWQNTGQMPLASLTGLFGTNSSGKTGIIQLLLMLKQTVESPDRQRVLHTGDDKTYIDLGTITDVIYQHQIPGEIEFSLAWELPETLDVINPEGELEDIIFSISSLSFNANIEVTAESLTVQNLFYSFDYDNKNYLFGMERQDNQNNKGKPEYRLKSSPSYDLKRFKGRAWPLPQPIKSYGFPDQVNSYYQNASFLADFVLAFEGIFQNIYYLGPLRDYPRRSYTWAGYQPQDVGKKGEQAVPALLASRNQNNQENIEQRIAEWLRELGLIHDFQLKPIAENRQEYELSVRRTPNSSEVLITDVGFGVSQILPVLVLCYYAPKGSTLIFEQPEIHLHPSVQAGLADVFIDVIKNRNMQIILESHSEHLLRRLQRRIAEEQLQENDAALYFCQLNEQGNSELTPLELDAYGNINNWPVGFFGDEMGELLAMTEAAMKRQHGNQSE</sequence>
<evidence type="ECO:0000313" key="3">
    <source>
        <dbReference type="EMBL" id="QXE24043.1"/>
    </source>
</evidence>
<evidence type="ECO:0008006" key="5">
    <source>
        <dbReference type="Google" id="ProtNLM"/>
    </source>
</evidence>
<evidence type="ECO:0000259" key="2">
    <source>
        <dbReference type="Pfam" id="PF13175"/>
    </source>
</evidence>
<organism evidence="3 4">
    <name type="scientific">Richelia sinica FACHB-800</name>
    <dbReference type="NCBI Taxonomy" id="1357546"/>
    <lineage>
        <taxon>Bacteria</taxon>
        <taxon>Bacillati</taxon>
        <taxon>Cyanobacteriota</taxon>
        <taxon>Cyanophyceae</taxon>
        <taxon>Nostocales</taxon>
        <taxon>Nostocaceae</taxon>
        <taxon>Richelia</taxon>
    </lineage>
</organism>
<reference evidence="3" key="1">
    <citation type="submission" date="2017-04" db="EMBL/GenBank/DDBJ databases">
        <title>Genome deletions in a multicellular cyanobacterial endosymbiont for morphological adaptation in marine diatoms.</title>
        <authorList>
            <person name="Wang Y."/>
            <person name="Gao H."/>
            <person name="Li R."/>
            <person name="Xu X."/>
        </authorList>
    </citation>
    <scope>NUCLEOTIDE SEQUENCE</scope>
    <source>
        <strain evidence="3">FACHB 800</strain>
    </source>
</reference>
<dbReference type="InterPro" id="IPR041685">
    <property type="entry name" value="AAA_GajA/Old/RecF-like"/>
</dbReference>
<feature type="domain" description="DUF3696" evidence="1">
    <location>
        <begin position="392"/>
        <end position="438"/>
    </location>
</feature>
<dbReference type="Pfam" id="PF12476">
    <property type="entry name" value="DUF3696"/>
    <property type="match status" value="1"/>
</dbReference>
<evidence type="ECO:0000313" key="4">
    <source>
        <dbReference type="Proteomes" id="UP000683511"/>
    </source>
</evidence>
<feature type="domain" description="Endonuclease GajA/Old nuclease/RecF-like AAA" evidence="2">
    <location>
        <begin position="263"/>
        <end position="378"/>
    </location>
</feature>
<dbReference type="EMBL" id="CP021056">
    <property type="protein sequence ID" value="QXE24043.1"/>
    <property type="molecule type" value="Genomic_DNA"/>
</dbReference>
<dbReference type="InterPro" id="IPR014592">
    <property type="entry name" value="P-loop_UCP034888"/>
</dbReference>
<dbReference type="RefSeq" id="WP_190608497.1">
    <property type="nucleotide sequence ID" value="NZ_CP021056.1"/>
</dbReference>